<proteinExistence type="predicted"/>
<keyword evidence="1" id="KW-0808">Transferase</keyword>
<dbReference type="Pfam" id="PF07804">
    <property type="entry name" value="HipA_C"/>
    <property type="match status" value="1"/>
</dbReference>
<dbReference type="EMBL" id="FOXO01000027">
    <property type="protein sequence ID" value="SFQ25380.1"/>
    <property type="molecule type" value="Genomic_DNA"/>
</dbReference>
<keyword evidence="2" id="KW-0418">Kinase</keyword>
<keyword evidence="5" id="KW-1185">Reference proteome</keyword>
<feature type="domain" description="HipA-like C-terminal" evidence="3">
    <location>
        <begin position="136"/>
        <end position="298"/>
    </location>
</feature>
<evidence type="ECO:0000259" key="3">
    <source>
        <dbReference type="Pfam" id="PF07804"/>
    </source>
</evidence>
<gene>
    <name evidence="4" type="ORF">SAMN04487928_12710</name>
</gene>
<evidence type="ECO:0000256" key="2">
    <source>
        <dbReference type="ARBA" id="ARBA00022777"/>
    </source>
</evidence>
<sequence>MAMFTLMRKNEEVMILQIGEDGNIVKLGKKENTALLPLQNRTSSRGVIEWWRDRAIPIKQGKIEKMLRDNGIETTGLFLTQNLGLSLTDYYWIRPLGSDLTWEKVNLFDNDFKENLLLGKIKMGDDEVEEYHPNSSLQGNLEKTWIIDRGTRKLVKGNHDIYSSESINEVIVSEAIKAQGRDAVQYSLLHIDGKEYDYGCVSDLFTTQKKELVSAYAVMTSEQRPNNLSRYEHFINVCDKNGLDRNTVREYLEFEILIDFIFSNRDRHLTNIAVLRDADTLKFISMAPIYDSGKSMLVGRDIVPVTDKYVLSQDAQGFKEKELELLKYVQNKKLIDIGLLPSQEHIREMYHKDSQVSEDRISFVLEMYKRKIDMYERFASGENLSSIRF</sequence>
<accession>A0A1I5X0E5</accession>
<name>A0A1I5X0E5_9FIRM</name>
<dbReference type="Proteomes" id="UP000182624">
    <property type="component" value="Unassembled WGS sequence"/>
</dbReference>
<dbReference type="Gene3D" id="1.10.1070.20">
    <property type="match status" value="1"/>
</dbReference>
<organism evidence="4 5">
    <name type="scientific">Butyrivibrio proteoclasticus</name>
    <dbReference type="NCBI Taxonomy" id="43305"/>
    <lineage>
        <taxon>Bacteria</taxon>
        <taxon>Bacillati</taxon>
        <taxon>Bacillota</taxon>
        <taxon>Clostridia</taxon>
        <taxon>Lachnospirales</taxon>
        <taxon>Lachnospiraceae</taxon>
        <taxon>Butyrivibrio</taxon>
    </lineage>
</organism>
<dbReference type="InterPro" id="IPR012893">
    <property type="entry name" value="HipA-like_C"/>
</dbReference>
<dbReference type="GO" id="GO:0016301">
    <property type="term" value="F:kinase activity"/>
    <property type="evidence" value="ECO:0007669"/>
    <property type="project" value="UniProtKB-KW"/>
</dbReference>
<dbReference type="AlphaFoldDB" id="A0A1I5X0E5"/>
<evidence type="ECO:0000256" key="1">
    <source>
        <dbReference type="ARBA" id="ARBA00022679"/>
    </source>
</evidence>
<evidence type="ECO:0000313" key="4">
    <source>
        <dbReference type="EMBL" id="SFQ25380.1"/>
    </source>
</evidence>
<evidence type="ECO:0000313" key="5">
    <source>
        <dbReference type="Proteomes" id="UP000182624"/>
    </source>
</evidence>
<dbReference type="RefSeq" id="WP_074890569.1">
    <property type="nucleotide sequence ID" value="NZ_FOXO01000027.1"/>
</dbReference>
<protein>
    <recommendedName>
        <fullName evidence="3">HipA-like C-terminal domain-containing protein</fullName>
    </recommendedName>
</protein>
<dbReference type="OrthoDB" id="9812605at2"/>
<reference evidence="5" key="1">
    <citation type="submission" date="2016-10" db="EMBL/GenBank/DDBJ databases">
        <authorList>
            <person name="Varghese N."/>
            <person name="Submissions S."/>
        </authorList>
    </citation>
    <scope>NUCLEOTIDE SEQUENCE [LARGE SCALE GENOMIC DNA]</scope>
    <source>
        <strain evidence="5">P18</strain>
    </source>
</reference>